<organism evidence="3 4">
    <name type="scientific">Adiantum capillus-veneris</name>
    <name type="common">Maidenhair fern</name>
    <dbReference type="NCBI Taxonomy" id="13818"/>
    <lineage>
        <taxon>Eukaryota</taxon>
        <taxon>Viridiplantae</taxon>
        <taxon>Streptophyta</taxon>
        <taxon>Embryophyta</taxon>
        <taxon>Tracheophyta</taxon>
        <taxon>Polypodiopsida</taxon>
        <taxon>Polypodiidae</taxon>
        <taxon>Polypodiales</taxon>
        <taxon>Pteridineae</taxon>
        <taxon>Pteridaceae</taxon>
        <taxon>Vittarioideae</taxon>
        <taxon>Adiantum</taxon>
    </lineage>
</organism>
<evidence type="ECO:0000313" key="4">
    <source>
        <dbReference type="Proteomes" id="UP000886520"/>
    </source>
</evidence>
<evidence type="ECO:0000256" key="1">
    <source>
        <dbReference type="ARBA" id="ARBA00005350"/>
    </source>
</evidence>
<accession>A0A9D4ZGJ1</accession>
<dbReference type="GO" id="GO:0017128">
    <property type="term" value="F:phospholipid scramblase activity"/>
    <property type="evidence" value="ECO:0007669"/>
    <property type="project" value="InterPro"/>
</dbReference>
<evidence type="ECO:0000256" key="2">
    <source>
        <dbReference type="RuleBase" id="RU363116"/>
    </source>
</evidence>
<dbReference type="PANTHER" id="PTHR23248">
    <property type="entry name" value="PHOSPHOLIPID SCRAMBLASE-RELATED"/>
    <property type="match status" value="1"/>
</dbReference>
<dbReference type="GO" id="GO:0005886">
    <property type="term" value="C:plasma membrane"/>
    <property type="evidence" value="ECO:0007669"/>
    <property type="project" value="TreeGrafter"/>
</dbReference>
<dbReference type="Proteomes" id="UP000886520">
    <property type="component" value="Chromosome 12"/>
</dbReference>
<gene>
    <name evidence="3" type="ORF">GOP47_0012506</name>
</gene>
<keyword evidence="4" id="KW-1185">Reference proteome</keyword>
<dbReference type="SUPFAM" id="SSF54518">
    <property type="entry name" value="Tubby C-terminal domain-like"/>
    <property type="match status" value="1"/>
</dbReference>
<comment type="similarity">
    <text evidence="1 2">Belongs to the phospholipid scramblase family.</text>
</comment>
<protein>
    <recommendedName>
        <fullName evidence="2">Phospholipid scramblase</fullName>
    </recommendedName>
</protein>
<name>A0A9D4ZGJ1_ADICA</name>
<comment type="caution">
    <text evidence="3">The sequence shown here is derived from an EMBL/GenBank/DDBJ whole genome shotgun (WGS) entry which is preliminary data.</text>
</comment>
<proteinExistence type="inferred from homology"/>
<dbReference type="PANTHER" id="PTHR23248:SF9">
    <property type="entry name" value="PHOSPHOLIPID SCRAMBLASE"/>
    <property type="match status" value="1"/>
</dbReference>
<dbReference type="EMBL" id="JABFUD020000012">
    <property type="protein sequence ID" value="KAI5072400.1"/>
    <property type="molecule type" value="Genomic_DNA"/>
</dbReference>
<dbReference type="AlphaFoldDB" id="A0A9D4ZGJ1"/>
<evidence type="ECO:0000313" key="3">
    <source>
        <dbReference type="EMBL" id="KAI5072400.1"/>
    </source>
</evidence>
<sequence length="431" mass="49782">MASLARARSRFRAISQLLDHNYSGHPYIYLEHSEVIGVHSLLRQSSTICHAHPCLYTSRRGLHMTGEQLHPESIVYSEKQLQTFRLPKASAILKAGIFARGVHKLWHRLIQTGSQSTWDHPWSRDKLAERMANLRQKRIDTKRLKERRRRLAATQYSSMPEMPLPSQPLEGVLQPRTENEERVAPLFARSDLIVTRNIEWANVLVGFEQENKYVIMDPRQSLTVVGYIAESSNFLSRQFLRSRRPFEAAIMDAAGSLLFKVRRPIWFINSTIYAEVGDEVVGFAKRRWHLWRRIYDVYLGKRQFAVVENPGLWNWTFTLKDEDGNPLAEIDRHFRGFGYEMLTDAGQYAIRFGEVASNYHPATKQHTLTAHSSELQGISVNPGVEGETFIPARPLNLMERTVTLALAISLDNDYFSRSRGFFMFPFFSEEP</sequence>
<reference evidence="3" key="1">
    <citation type="submission" date="2021-01" db="EMBL/GenBank/DDBJ databases">
        <title>Adiantum capillus-veneris genome.</title>
        <authorList>
            <person name="Fang Y."/>
            <person name="Liao Q."/>
        </authorList>
    </citation>
    <scope>NUCLEOTIDE SEQUENCE</scope>
    <source>
        <strain evidence="3">H3</strain>
        <tissue evidence="3">Leaf</tissue>
    </source>
</reference>
<dbReference type="OrthoDB" id="191150at2759"/>
<dbReference type="Pfam" id="PF03803">
    <property type="entry name" value="Scramblase"/>
    <property type="match status" value="1"/>
</dbReference>
<dbReference type="InterPro" id="IPR005552">
    <property type="entry name" value="Scramblase"/>
</dbReference>
<dbReference type="InterPro" id="IPR025659">
    <property type="entry name" value="Tubby-like_C"/>
</dbReference>